<dbReference type="SUPFAM" id="SSF52540">
    <property type="entry name" value="P-loop containing nucleoside triphosphate hydrolases"/>
    <property type="match status" value="1"/>
</dbReference>
<reference evidence="9 10" key="1">
    <citation type="submission" date="2018-05" db="EMBL/GenBank/DDBJ databases">
        <title>Evolution of GPA BGCs.</title>
        <authorList>
            <person name="Waglechner N."/>
            <person name="Wright G.D."/>
        </authorList>
    </citation>
    <scope>NUCLEOTIDE SEQUENCE [LARGE SCALE GENOMIC DNA]</scope>
    <source>
        <strain evidence="9 10">A82846</strain>
    </source>
</reference>
<keyword evidence="5" id="KW-0547">Nucleotide-binding</keyword>
<dbReference type="Proteomes" id="UP000287547">
    <property type="component" value="Unassembled WGS sequence"/>
</dbReference>
<dbReference type="InterPro" id="IPR004535">
    <property type="entry name" value="Transl_elong_SelB"/>
</dbReference>
<dbReference type="Pfam" id="PF25461">
    <property type="entry name" value="Beta-barrel_SelB"/>
    <property type="match status" value="1"/>
</dbReference>
<evidence type="ECO:0000256" key="6">
    <source>
        <dbReference type="ARBA" id="ARBA00025526"/>
    </source>
</evidence>
<dbReference type="Gene3D" id="2.40.30.10">
    <property type="entry name" value="Translation factors"/>
    <property type="match status" value="1"/>
</dbReference>
<keyword evidence="3" id="KW-0963">Cytoplasm</keyword>
<dbReference type="SUPFAM" id="SSF46785">
    <property type="entry name" value="Winged helix' DNA-binding domain"/>
    <property type="match status" value="1"/>
</dbReference>
<protein>
    <recommendedName>
        <fullName evidence="2">Selenocysteine-specific elongation factor</fullName>
    </recommendedName>
    <alternativeName>
        <fullName evidence="7">SelB translation factor</fullName>
    </alternativeName>
</protein>
<sequence length="587" mass="63434">MYVVATAGHVDHGKSTLVRALTGMEPDRWAEERRRGLTIDLGFAWTELRPGMTVAFVDVPGHERFVPNMLAGIGPVPAVLFVVAADEGWMPQSAEHLAALHALDVRHGLLVITRSDLADPAPAMEHARAEIARTSLGEIDAVAVSAPAGTGMSELQVALERLLSRIPQPDHHAPVRLWIDRSFTIKGSGTVVTGTLAAGRIRIGDELEVASLGQIARVRSLQSLGHPMSEVDSVARVAVNVRGIERDELRRGDALLTPERFRSTQVIDVRVHGDPVASLPKSVMLHIGSAAVSVRVRPLGADTARLTLAQPLPLRIGDRGLLRNPGAHHVSGGATVLDVAPPALARRRAAATRAAVLTELDGRADEHSELHRRRIARREDLERMGVTVTSRPVAGDWLVEESVWRQLRSELPRVVADWLRDHPLEPGPPVDVVRQGLHLPDRSLVHALVTPPLAVQAGRVVRTSQQALPAPIVRALQRIRTDLEANPFAAPPTELLTSLGLGPRELAAAARVGALVRIADGVVLLPDSIQHAAKTLGTLPQPFTVSDARKALGTTRRVAVPLLELLDRKGVTQRLPDDRRRIRGSRP</sequence>
<dbReference type="InterPro" id="IPR050055">
    <property type="entry name" value="EF-Tu_GTPase"/>
</dbReference>
<evidence type="ECO:0000313" key="9">
    <source>
        <dbReference type="EMBL" id="RSM86295.1"/>
    </source>
</evidence>
<dbReference type="InterPro" id="IPR027417">
    <property type="entry name" value="P-loop_NTPase"/>
</dbReference>
<dbReference type="PANTHER" id="PTHR43721">
    <property type="entry name" value="ELONGATION FACTOR TU-RELATED"/>
    <property type="match status" value="1"/>
</dbReference>
<dbReference type="NCBIfam" id="TIGR00475">
    <property type="entry name" value="selB"/>
    <property type="match status" value="1"/>
</dbReference>
<keyword evidence="9" id="KW-0251">Elongation factor</keyword>
<comment type="subcellular location">
    <subcellularLocation>
        <location evidence="1">Cytoplasm</location>
    </subcellularLocation>
</comment>
<dbReference type="InterPro" id="IPR036388">
    <property type="entry name" value="WH-like_DNA-bd_sf"/>
</dbReference>
<evidence type="ECO:0000256" key="7">
    <source>
        <dbReference type="ARBA" id="ARBA00031615"/>
    </source>
</evidence>
<evidence type="ECO:0000256" key="3">
    <source>
        <dbReference type="ARBA" id="ARBA00022490"/>
    </source>
</evidence>
<dbReference type="InterPro" id="IPR057335">
    <property type="entry name" value="Beta-barrel_SelB"/>
</dbReference>
<dbReference type="EMBL" id="QHKI01000009">
    <property type="protein sequence ID" value="RSM86295.1"/>
    <property type="molecule type" value="Genomic_DNA"/>
</dbReference>
<dbReference type="Pfam" id="PF03144">
    <property type="entry name" value="GTP_EFTU_D2"/>
    <property type="match status" value="1"/>
</dbReference>
<feature type="domain" description="Tr-type G" evidence="8">
    <location>
        <begin position="1"/>
        <end position="168"/>
    </location>
</feature>
<dbReference type="RefSeq" id="WP_037256238.1">
    <property type="nucleotide sequence ID" value="NZ_QHKI01000009.1"/>
</dbReference>
<dbReference type="CDD" id="cd04171">
    <property type="entry name" value="SelB"/>
    <property type="match status" value="1"/>
</dbReference>
<dbReference type="InterPro" id="IPR015191">
    <property type="entry name" value="SelB_WHD4"/>
</dbReference>
<dbReference type="InterPro" id="IPR009000">
    <property type="entry name" value="Transl_B-barrel_sf"/>
</dbReference>
<keyword evidence="5" id="KW-0342">GTP-binding</keyword>
<dbReference type="GO" id="GO:0001514">
    <property type="term" value="P:selenocysteine incorporation"/>
    <property type="evidence" value="ECO:0007669"/>
    <property type="project" value="InterPro"/>
</dbReference>
<evidence type="ECO:0000256" key="5">
    <source>
        <dbReference type="ARBA" id="ARBA00023134"/>
    </source>
</evidence>
<comment type="function">
    <text evidence="6">Translation factor necessary for the incorporation of selenocysteine into proteins. It probably replaces EF-Tu for the insertion of selenocysteine directed by the UGA codon. SelB binds GTP and GDP.</text>
</comment>
<keyword evidence="4" id="KW-0648">Protein biosynthesis</keyword>
<evidence type="ECO:0000256" key="1">
    <source>
        <dbReference type="ARBA" id="ARBA00004496"/>
    </source>
</evidence>
<accession>A0A428ZE30</accession>
<dbReference type="GO" id="GO:0003723">
    <property type="term" value="F:RNA binding"/>
    <property type="evidence" value="ECO:0007669"/>
    <property type="project" value="InterPro"/>
</dbReference>
<proteinExistence type="predicted"/>
<dbReference type="GO" id="GO:0005829">
    <property type="term" value="C:cytosol"/>
    <property type="evidence" value="ECO:0007669"/>
    <property type="project" value="TreeGrafter"/>
</dbReference>
<dbReference type="InterPro" id="IPR000795">
    <property type="entry name" value="T_Tr_GTP-bd_dom"/>
</dbReference>
<dbReference type="SUPFAM" id="SSF50447">
    <property type="entry name" value="Translation proteins"/>
    <property type="match status" value="1"/>
</dbReference>
<name>A0A428ZE30_KIBAR</name>
<dbReference type="Pfam" id="PF00009">
    <property type="entry name" value="GTP_EFTU"/>
    <property type="match status" value="1"/>
</dbReference>
<evidence type="ECO:0000259" key="8">
    <source>
        <dbReference type="PROSITE" id="PS51722"/>
    </source>
</evidence>
<dbReference type="Pfam" id="PF09107">
    <property type="entry name" value="WHD_3rd_SelB"/>
    <property type="match status" value="1"/>
</dbReference>
<organism evidence="9 10">
    <name type="scientific">Kibdelosporangium aridum</name>
    <dbReference type="NCBI Taxonomy" id="2030"/>
    <lineage>
        <taxon>Bacteria</taxon>
        <taxon>Bacillati</taxon>
        <taxon>Actinomycetota</taxon>
        <taxon>Actinomycetes</taxon>
        <taxon>Pseudonocardiales</taxon>
        <taxon>Pseudonocardiaceae</taxon>
        <taxon>Kibdelosporangium</taxon>
    </lineage>
</organism>
<dbReference type="AlphaFoldDB" id="A0A428ZE30"/>
<evidence type="ECO:0000313" key="10">
    <source>
        <dbReference type="Proteomes" id="UP000287547"/>
    </source>
</evidence>
<evidence type="ECO:0000256" key="2">
    <source>
        <dbReference type="ARBA" id="ARBA00015953"/>
    </source>
</evidence>
<dbReference type="Gene3D" id="3.40.50.300">
    <property type="entry name" value="P-loop containing nucleotide triphosphate hydrolases"/>
    <property type="match status" value="1"/>
</dbReference>
<dbReference type="Gene3D" id="1.10.10.10">
    <property type="entry name" value="Winged helix-like DNA-binding domain superfamily/Winged helix DNA-binding domain"/>
    <property type="match status" value="1"/>
</dbReference>
<dbReference type="InterPro" id="IPR004161">
    <property type="entry name" value="EFTu-like_2"/>
</dbReference>
<gene>
    <name evidence="9" type="primary">selB</name>
    <name evidence="9" type="ORF">DMH04_14095</name>
</gene>
<dbReference type="PANTHER" id="PTHR43721:SF22">
    <property type="entry name" value="ELONGATION FACTOR TU, MITOCHONDRIAL"/>
    <property type="match status" value="1"/>
</dbReference>
<comment type="caution">
    <text evidence="9">The sequence shown here is derived from an EMBL/GenBank/DDBJ whole genome shotgun (WGS) entry which is preliminary data.</text>
</comment>
<dbReference type="GO" id="GO:0005525">
    <property type="term" value="F:GTP binding"/>
    <property type="evidence" value="ECO:0007669"/>
    <property type="project" value="UniProtKB-KW"/>
</dbReference>
<dbReference type="PROSITE" id="PS51722">
    <property type="entry name" value="G_TR_2"/>
    <property type="match status" value="1"/>
</dbReference>
<dbReference type="GO" id="GO:0003746">
    <property type="term" value="F:translation elongation factor activity"/>
    <property type="evidence" value="ECO:0007669"/>
    <property type="project" value="UniProtKB-KW"/>
</dbReference>
<dbReference type="OrthoDB" id="9803139at2"/>
<dbReference type="InterPro" id="IPR036390">
    <property type="entry name" value="WH_DNA-bd_sf"/>
</dbReference>
<evidence type="ECO:0000256" key="4">
    <source>
        <dbReference type="ARBA" id="ARBA00022917"/>
    </source>
</evidence>
<dbReference type="GO" id="GO:0003924">
    <property type="term" value="F:GTPase activity"/>
    <property type="evidence" value="ECO:0007669"/>
    <property type="project" value="InterPro"/>
</dbReference>